<comment type="similarity">
    <text evidence="2">Belongs to the glutamate-gated ion channel (TC 1.A.10.1) family.</text>
</comment>
<evidence type="ECO:0000256" key="1">
    <source>
        <dbReference type="ARBA" id="ARBA00004651"/>
    </source>
</evidence>
<dbReference type="PANTHER" id="PTHR42643:SF33">
    <property type="entry name" value="GLUTAMATE RECEPTOR 2-LIKE PROTEIN"/>
    <property type="match status" value="1"/>
</dbReference>
<evidence type="ECO:0000256" key="3">
    <source>
        <dbReference type="ARBA" id="ARBA00022475"/>
    </source>
</evidence>
<evidence type="ECO:0000256" key="2">
    <source>
        <dbReference type="ARBA" id="ARBA00008685"/>
    </source>
</evidence>
<dbReference type="GO" id="GO:0015276">
    <property type="term" value="F:ligand-gated monoatomic ion channel activity"/>
    <property type="evidence" value="ECO:0007669"/>
    <property type="project" value="InterPro"/>
</dbReference>
<sequence length="507" mass="56761">MSVRLQASDNRAFVSRFSWLLLHNGTYETNIIESFFYINILPDSDVKISGPDYLLDIYKIKPNHPLVITSLDLNRNSSLKELSSFWNNFPTPVKRRKDLSNVYLTAATIVTQPQYFKGWSDLTNREIDTYPKLTYPLMMLCSEDLNFRYNLRQVDLYGDELNGSFNGLAGLLQRNEIEVGITSMFMRADRFGVLHYSSETVSLTGAFIFRQPSQSAVSNIFLLPFSRDVWLASAVVFLSSGLVLALLSRQLFHMDPILSQLTLSEAFTFALGTVCQQGFHVTPVMASARVVMFFTLTTALFAFTAYSAKIVAILQTPSDAIQTIDDLTNSPMGMGIQETTYKKVYIAESNEPATQRLYRHKLLPLGERAYLSVVDGISRVRSGLFAYQVEQSSGYDVISKTFEEHEKCGLKEIEAFSLPMVAIPIKKHSGYRELLASRLRWQREVGLIDRASSIWLAAKPRCDSAASGFVSVGLLDILPAIQVLAAGAFVAVLILLAEITFAKSSRD</sequence>
<feature type="transmembrane region" description="Helical" evidence="9">
    <location>
        <begin position="477"/>
        <end position="497"/>
    </location>
</feature>
<dbReference type="Gene3D" id="3.40.190.10">
    <property type="entry name" value="Periplasmic binding protein-like II"/>
    <property type="match status" value="1"/>
</dbReference>
<evidence type="ECO:0000256" key="4">
    <source>
        <dbReference type="ARBA" id="ARBA00022692"/>
    </source>
</evidence>
<dbReference type="EMBL" id="KY225532">
    <property type="protein sequence ID" value="ARO70544.1"/>
    <property type="molecule type" value="mRNA"/>
</dbReference>
<proteinExistence type="evidence at transcript level"/>
<evidence type="ECO:0000256" key="7">
    <source>
        <dbReference type="ARBA" id="ARBA00023170"/>
    </source>
</evidence>
<evidence type="ECO:0000256" key="8">
    <source>
        <dbReference type="ARBA" id="ARBA00023180"/>
    </source>
</evidence>
<dbReference type="Pfam" id="PF00060">
    <property type="entry name" value="Lig_chan"/>
    <property type="match status" value="1"/>
</dbReference>
<evidence type="ECO:0000259" key="10">
    <source>
        <dbReference type="Pfam" id="PF00060"/>
    </source>
</evidence>
<evidence type="ECO:0000313" key="11">
    <source>
        <dbReference type="EMBL" id="ARO70544.1"/>
    </source>
</evidence>
<organism evidence="11">
    <name type="scientific">Dendrolimus punctatus</name>
    <name type="common">masson pine moth</name>
    <dbReference type="NCBI Taxonomy" id="238572"/>
    <lineage>
        <taxon>Eukaryota</taxon>
        <taxon>Metazoa</taxon>
        <taxon>Ecdysozoa</taxon>
        <taxon>Arthropoda</taxon>
        <taxon>Hexapoda</taxon>
        <taxon>Insecta</taxon>
        <taxon>Pterygota</taxon>
        <taxon>Neoptera</taxon>
        <taxon>Endopterygota</taxon>
        <taxon>Lepidoptera</taxon>
        <taxon>Glossata</taxon>
        <taxon>Ditrysia</taxon>
        <taxon>Bombycoidea</taxon>
        <taxon>Lasiocampidae</taxon>
        <taxon>Dendrolimus</taxon>
    </lineage>
</organism>
<keyword evidence="8" id="KW-0325">Glycoprotein</keyword>
<reference evidence="11" key="1">
    <citation type="submission" date="2016-11" db="EMBL/GenBank/DDBJ databases">
        <authorList>
            <person name="Jaros S."/>
            <person name="Januszkiewicz K."/>
            <person name="Wedrychowicz H."/>
        </authorList>
    </citation>
    <scope>NUCLEOTIDE SEQUENCE</scope>
</reference>
<dbReference type="InterPro" id="IPR052192">
    <property type="entry name" value="Insect_Ionotropic_Sensory_Rcpt"/>
</dbReference>
<evidence type="ECO:0000256" key="6">
    <source>
        <dbReference type="ARBA" id="ARBA00023136"/>
    </source>
</evidence>
<feature type="transmembrane region" description="Helical" evidence="9">
    <location>
        <begin position="229"/>
        <end position="247"/>
    </location>
</feature>
<evidence type="ECO:0000256" key="5">
    <source>
        <dbReference type="ARBA" id="ARBA00022989"/>
    </source>
</evidence>
<protein>
    <submittedName>
        <fullName evidence="11">Antennal ionotropic receptor 75d-2</fullName>
    </submittedName>
</protein>
<keyword evidence="7 11" id="KW-0675">Receptor</keyword>
<accession>A0A2K8GL87</accession>
<keyword evidence="6 9" id="KW-0472">Membrane</keyword>
<dbReference type="GO" id="GO:0050906">
    <property type="term" value="P:detection of stimulus involved in sensory perception"/>
    <property type="evidence" value="ECO:0007669"/>
    <property type="project" value="UniProtKB-ARBA"/>
</dbReference>
<evidence type="ECO:0000256" key="9">
    <source>
        <dbReference type="SAM" id="Phobius"/>
    </source>
</evidence>
<keyword evidence="4 9" id="KW-0812">Transmembrane</keyword>
<keyword evidence="3" id="KW-1003">Cell membrane</keyword>
<dbReference type="PANTHER" id="PTHR42643">
    <property type="entry name" value="IONOTROPIC RECEPTOR 20A-RELATED"/>
    <property type="match status" value="1"/>
</dbReference>
<dbReference type="SUPFAM" id="SSF53850">
    <property type="entry name" value="Periplasmic binding protein-like II"/>
    <property type="match status" value="1"/>
</dbReference>
<gene>
    <name evidence="11" type="primary">IR75d</name>
</gene>
<name>A0A2K8GL87_9NEOP</name>
<dbReference type="InterPro" id="IPR001320">
    <property type="entry name" value="Iontro_rcpt_C"/>
</dbReference>
<keyword evidence="5 9" id="KW-1133">Transmembrane helix</keyword>
<comment type="subcellular location">
    <subcellularLocation>
        <location evidence="1">Cell membrane</location>
        <topology evidence="1">Multi-pass membrane protein</topology>
    </subcellularLocation>
</comment>
<dbReference type="GO" id="GO:0005886">
    <property type="term" value="C:plasma membrane"/>
    <property type="evidence" value="ECO:0007669"/>
    <property type="project" value="UniProtKB-SubCell"/>
</dbReference>
<dbReference type="Gene3D" id="1.10.287.70">
    <property type="match status" value="1"/>
</dbReference>
<feature type="domain" description="Ionotropic glutamate receptor C-terminal" evidence="10">
    <location>
        <begin position="227"/>
        <end position="398"/>
    </location>
</feature>
<dbReference type="AlphaFoldDB" id="A0A2K8GL87"/>
<feature type="transmembrane region" description="Helical" evidence="9">
    <location>
        <begin position="290"/>
        <end position="308"/>
    </location>
</feature>
<reference evidence="11" key="2">
    <citation type="journal article" date="2018" name="Front. Physiol.">
        <title>Dynamic Changes in Chemosensory Gene Expression during the Dendrolimus punctatus Mating Process.</title>
        <authorList>
            <person name="Zhang S.F."/>
            <person name="Zhang Z."/>
            <person name="Kong X.B."/>
            <person name="Wang H.B."/>
            <person name="Liu F."/>
        </authorList>
    </citation>
    <scope>NUCLEOTIDE SEQUENCE</scope>
</reference>